<feature type="transmembrane region" description="Helical" evidence="1">
    <location>
        <begin position="308"/>
        <end position="327"/>
    </location>
</feature>
<dbReference type="OrthoDB" id="2930450at2"/>
<proteinExistence type="predicted"/>
<feature type="transmembrane region" description="Helical" evidence="1">
    <location>
        <begin position="339"/>
        <end position="358"/>
    </location>
</feature>
<dbReference type="InterPro" id="IPR004761">
    <property type="entry name" value="Spore_GerAB"/>
</dbReference>
<sequence length="366" mass="42070">MNRYFFYNFMLVSLMNLMLFVPHILVKNRYSGGVSALIAAPVIGAILMYMFTSAMARYPGLGYPEILKKYCPRWLVSLTSVYFAIMWWFSSTIVVVAYAVLINRFFNPDANTTVILIMMVLAAAYAASRSTLTIAFIIEIGIIVNAPIILFIMFKMVRSPQLNFDSIRVIANYVTVMPTVITLAAATLIFTGYIHLALFNRLFPPNFRFKHLYVYPILGFIILLITFFVPIGFHGTEGVDRYIYLWAVTSDSLIMQYGFIERVIFLFLIVFLNLTLVYTMSGWHLGMEYIKSCFKACKPEIDSPKAPKANYIILAVFATATVLYLIFTNEKINYLITSYWLVLRMFTEIVGVLWVFILSRRRLKPE</sequence>
<keyword evidence="3" id="KW-1185">Reference proteome</keyword>
<dbReference type="GO" id="GO:0009847">
    <property type="term" value="P:spore germination"/>
    <property type="evidence" value="ECO:0007669"/>
    <property type="project" value="InterPro"/>
</dbReference>
<feature type="transmembrane region" description="Helical" evidence="1">
    <location>
        <begin position="6"/>
        <end position="26"/>
    </location>
</feature>
<keyword evidence="1" id="KW-0812">Transmembrane</keyword>
<feature type="transmembrane region" description="Helical" evidence="1">
    <location>
        <begin position="110"/>
        <end position="128"/>
    </location>
</feature>
<dbReference type="GO" id="GO:0016020">
    <property type="term" value="C:membrane"/>
    <property type="evidence" value="ECO:0007669"/>
    <property type="project" value="InterPro"/>
</dbReference>
<keyword evidence="1" id="KW-1133">Transmembrane helix</keyword>
<feature type="transmembrane region" description="Helical" evidence="1">
    <location>
        <begin position="213"/>
        <end position="233"/>
    </location>
</feature>
<feature type="transmembrane region" description="Helical" evidence="1">
    <location>
        <begin position="134"/>
        <end position="157"/>
    </location>
</feature>
<feature type="transmembrane region" description="Helical" evidence="1">
    <location>
        <begin position="265"/>
        <end position="287"/>
    </location>
</feature>
<dbReference type="Pfam" id="PF03845">
    <property type="entry name" value="Spore_permease"/>
    <property type="match status" value="1"/>
</dbReference>
<dbReference type="AlphaFoldDB" id="A0A3A6PP35"/>
<evidence type="ECO:0000313" key="3">
    <source>
        <dbReference type="Proteomes" id="UP000267798"/>
    </source>
</evidence>
<keyword evidence="1" id="KW-0472">Membrane</keyword>
<reference evidence="2 3" key="1">
    <citation type="submission" date="2018-09" db="EMBL/GenBank/DDBJ databases">
        <title>Paenibacillus aracenensis nov. sp. isolated from a cave in southern Spain.</title>
        <authorList>
            <person name="Jurado V."/>
            <person name="Gutierrez-Patricio S."/>
            <person name="Gonzalez-Pimentel J.L."/>
            <person name="Miller A.Z."/>
            <person name="Laiz L."/>
            <person name="Saiz-Jimenez C."/>
        </authorList>
    </citation>
    <scope>NUCLEOTIDE SEQUENCE [LARGE SCALE GENOMIC DNA]</scope>
    <source>
        <strain evidence="2 3">JCM 19203</strain>
    </source>
</reference>
<feature type="transmembrane region" description="Helical" evidence="1">
    <location>
        <begin position="33"/>
        <end position="54"/>
    </location>
</feature>
<protein>
    <submittedName>
        <fullName evidence="2">Uncharacterized protein</fullName>
    </submittedName>
</protein>
<feature type="transmembrane region" description="Helical" evidence="1">
    <location>
        <begin position="169"/>
        <end position="193"/>
    </location>
</feature>
<evidence type="ECO:0000256" key="1">
    <source>
        <dbReference type="SAM" id="Phobius"/>
    </source>
</evidence>
<feature type="transmembrane region" description="Helical" evidence="1">
    <location>
        <begin position="74"/>
        <end position="101"/>
    </location>
</feature>
<organism evidence="2 3">
    <name type="scientific">Paenibacillus pinisoli</name>
    <dbReference type="NCBI Taxonomy" id="1276110"/>
    <lineage>
        <taxon>Bacteria</taxon>
        <taxon>Bacillati</taxon>
        <taxon>Bacillota</taxon>
        <taxon>Bacilli</taxon>
        <taxon>Bacillales</taxon>
        <taxon>Paenibacillaceae</taxon>
        <taxon>Paenibacillus</taxon>
    </lineage>
</organism>
<evidence type="ECO:0000313" key="2">
    <source>
        <dbReference type="EMBL" id="RJX41466.1"/>
    </source>
</evidence>
<accession>A0A3A6PP35</accession>
<gene>
    <name evidence="2" type="ORF">D3P09_05695</name>
</gene>
<dbReference type="EMBL" id="QXQB01000001">
    <property type="protein sequence ID" value="RJX41466.1"/>
    <property type="molecule type" value="Genomic_DNA"/>
</dbReference>
<name>A0A3A6PP35_9BACL</name>
<dbReference type="Proteomes" id="UP000267798">
    <property type="component" value="Unassembled WGS sequence"/>
</dbReference>
<comment type="caution">
    <text evidence="2">The sequence shown here is derived from an EMBL/GenBank/DDBJ whole genome shotgun (WGS) entry which is preliminary data.</text>
</comment>
<dbReference type="RefSeq" id="WP_120107915.1">
    <property type="nucleotide sequence ID" value="NZ_QXQB01000001.1"/>
</dbReference>